<feature type="repeat" description="ANK" evidence="3">
    <location>
        <begin position="1123"/>
        <end position="1158"/>
    </location>
</feature>
<keyword evidence="2" id="KW-0677">Repeat</keyword>
<reference evidence="8" key="2">
    <citation type="journal article" date="2018" name="Nat. Commun.">
        <title>Extreme sensitivity to ultraviolet light in the fungal pathogen causing white-nose syndrome of bats.</title>
        <authorList>
            <person name="Palmer J.M."/>
            <person name="Drees K.P."/>
            <person name="Foster J.T."/>
            <person name="Lindner D.L."/>
        </authorList>
    </citation>
    <scope>NUCLEOTIDE SEQUENCE [LARGE SCALE GENOMIC DNA]</scope>
    <source>
        <strain evidence="8">UAMH 10579</strain>
    </source>
</reference>
<dbReference type="Proteomes" id="UP000091956">
    <property type="component" value="Unassembled WGS sequence"/>
</dbReference>
<evidence type="ECO:0000259" key="6">
    <source>
        <dbReference type="Pfam" id="PF24883"/>
    </source>
</evidence>
<dbReference type="Gene3D" id="1.25.40.20">
    <property type="entry name" value="Ankyrin repeat-containing domain"/>
    <property type="match status" value="3"/>
</dbReference>
<evidence type="ECO:0000256" key="4">
    <source>
        <dbReference type="SAM" id="MobiDB-lite"/>
    </source>
</evidence>
<evidence type="ECO:0000256" key="3">
    <source>
        <dbReference type="PROSITE-ProRule" id="PRU00023"/>
    </source>
</evidence>
<dbReference type="InterPro" id="IPR002110">
    <property type="entry name" value="Ankyrin_rpt"/>
</dbReference>
<proteinExistence type="inferred from homology"/>
<dbReference type="InterPro" id="IPR036770">
    <property type="entry name" value="Ankyrin_rpt-contain_sf"/>
</dbReference>
<dbReference type="Gene3D" id="3.40.50.300">
    <property type="entry name" value="P-loop containing nucleotide triphosphate hydrolases"/>
    <property type="match status" value="1"/>
</dbReference>
<feature type="repeat" description="ANK" evidence="3">
    <location>
        <begin position="1158"/>
        <end position="1186"/>
    </location>
</feature>
<dbReference type="PANTHER" id="PTHR10039">
    <property type="entry name" value="AMELOGENIN"/>
    <property type="match status" value="1"/>
</dbReference>
<dbReference type="InterPro" id="IPR029058">
    <property type="entry name" value="AB_hydrolase_fold"/>
</dbReference>
<dbReference type="Gene3D" id="3.40.50.1820">
    <property type="entry name" value="alpha/beta hydrolase"/>
    <property type="match status" value="1"/>
</dbReference>
<dbReference type="PROSITE" id="PS50297">
    <property type="entry name" value="ANK_REP_REGION"/>
    <property type="match status" value="1"/>
</dbReference>
<protein>
    <submittedName>
        <fullName evidence="7">Uncharacterized protein</fullName>
    </submittedName>
</protein>
<evidence type="ECO:0000313" key="8">
    <source>
        <dbReference type="Proteomes" id="UP000091956"/>
    </source>
</evidence>
<dbReference type="PANTHER" id="PTHR10039:SF5">
    <property type="entry name" value="NACHT DOMAIN-CONTAINING PROTEIN"/>
    <property type="match status" value="1"/>
</dbReference>
<dbReference type="SUPFAM" id="SSF48403">
    <property type="entry name" value="Ankyrin repeat"/>
    <property type="match status" value="1"/>
</dbReference>
<feature type="domain" description="DUF676" evidence="5">
    <location>
        <begin position="102"/>
        <end position="228"/>
    </location>
</feature>
<keyword evidence="3" id="KW-0040">ANK repeat</keyword>
<dbReference type="Pfam" id="PF24883">
    <property type="entry name" value="NPHP3_N"/>
    <property type="match status" value="1"/>
</dbReference>
<dbReference type="Pfam" id="PF12796">
    <property type="entry name" value="Ank_2"/>
    <property type="match status" value="1"/>
</dbReference>
<dbReference type="SUPFAM" id="SSF53474">
    <property type="entry name" value="alpha/beta-Hydrolases"/>
    <property type="match status" value="1"/>
</dbReference>
<dbReference type="RefSeq" id="XP_018129981.1">
    <property type="nucleotide sequence ID" value="XM_018275229.1"/>
</dbReference>
<sequence>MTKKSWLDSVKNRVRSRSSAPGQNAPVGSFTGVPQVTEPSVNATQAIEPLANALKSEGIRSISALSDPYGIAREKYGLFRLAAPTASSLSEDSSLDTNHIDIVAVHGLNGTADKTWTDEDNNFFWLEDLVNDFPGARVFTYGYASEVKFTLGTGDIEAFARSLLEALKAERVSKKDQARRIIFICHSMGGIVVKKALIIAKNEDLLYDNTRKSVVGIAFLSTPHRGSSQTELPLVLANIANVVLSGVGRYVGSMRSDLIKSLEKDSMGLKDISTNFRDQTENMKIASFYELKTTPPVNKLIVDKISGIMDVARERIIPMPGCDHRTICRFPRRDSNGYKTVLGVLREWVSVINEAENVPISSEDLACLRSLSFQEINYRRQEADQAYQNTCAWILKHPVYAEWLDKKCELLWIQGSPGSGKSTLVSFIYEEFQKNISLSREVVLDYFFHSRGSILQKTRVGMFRTLLHQLYDQVHFIRPKIQMIFKEKDRFGNAGAGWEWHPKECERLFSEVIVSAAQLKNITLFVDALDEAGSDGIELASYFHELNAKLRAGHCNARICISCRKYPVIAPNVSLKVYVEKENGGDIQTYVEQKFGSEIQSHGMAMSAQGEFKKLQMVVVERSQNTFQWASLVVPLIIKLRRDGQSLAYIMKELDKVPRGLHEVYEHILTKAIEFQYRPKTLLLMQWVCLAKTPLTVGDIRFAMAAGFCIDERQESSSNLKDFVESDEDVDTLITSMSGGLVETIHRKHDKYTDTVSFSPTSDIYSSRVQFIHQSVNDFLLSDGLRLLAQLPSPTSWRENELTSSADSIIGESHDRLCKLCINYIKFGKVFHAYEAVYYKGKPFPPFKEYARTYWIFHAERADSYEVSQQHLIQRLGLRPYPVFFDRMISNVMTQVYPLNYPAMSLLHIASLANLASVVAQILETDPCMVNDLDHLGSKPVQYAASSGHCKLVEVLLNAEDLVGANSKDTAGDIFMHAAMQGNEQVVKLLLGRGVDLHNDTRMAGDALIAAVWLTSQEVFTTLPWGESKRVSTMGDVSLIKLLLGHGANANARGTGNHTAIEEAIASTIAHTRAVELLLESGANANSNLSFASPRRKQLMEWLSSPQVLLSDNNSLDKHPEPDGTVLQHAAALKDKNNATMVTKLLLEKGAQVNGEGSYGTALQIASARGNLSVVKLLLEKGAKVDGLWIASTQCNAVVVELLIERGANNTEFGETIVEVLRRLQLLKSYLYDSDTDLHSLAGSLDTASPNDNDNGNDVNDDDNSNAKANEDV</sequence>
<accession>A0A1B8GK95</accession>
<comment type="similarity">
    <text evidence="1">Belongs to the putative lipase ROG1 family.</text>
</comment>
<dbReference type="GeneID" id="28839155"/>
<dbReference type="AlphaFoldDB" id="A0A1B8GK95"/>
<reference evidence="7 8" key="1">
    <citation type="submission" date="2016-03" db="EMBL/GenBank/DDBJ databases">
        <title>Comparative genomics of Pseudogymnoascus destructans, the fungus causing white-nose syndrome of bats.</title>
        <authorList>
            <person name="Palmer J.M."/>
            <person name="Drees K.P."/>
            <person name="Foster J.T."/>
            <person name="Lindner D.L."/>
        </authorList>
    </citation>
    <scope>NUCLEOTIDE SEQUENCE [LARGE SCALE GENOMIC DNA]</scope>
    <source>
        <strain evidence="7 8">UAMH 10579</strain>
    </source>
</reference>
<evidence type="ECO:0000256" key="2">
    <source>
        <dbReference type="ARBA" id="ARBA00022737"/>
    </source>
</evidence>
<organism evidence="7 8">
    <name type="scientific">Pseudogymnoascus verrucosus</name>
    <dbReference type="NCBI Taxonomy" id="342668"/>
    <lineage>
        <taxon>Eukaryota</taxon>
        <taxon>Fungi</taxon>
        <taxon>Dikarya</taxon>
        <taxon>Ascomycota</taxon>
        <taxon>Pezizomycotina</taxon>
        <taxon>Leotiomycetes</taxon>
        <taxon>Thelebolales</taxon>
        <taxon>Thelebolaceae</taxon>
        <taxon>Pseudogymnoascus</taxon>
    </lineage>
</organism>
<feature type="region of interest" description="Disordered" evidence="4">
    <location>
        <begin position="1"/>
        <end position="33"/>
    </location>
</feature>
<dbReference type="EMBL" id="KV460229">
    <property type="protein sequence ID" value="OBT96248.1"/>
    <property type="molecule type" value="Genomic_DNA"/>
</dbReference>
<dbReference type="STRING" id="342668.A0A1B8GK95"/>
<dbReference type="SMART" id="SM00248">
    <property type="entry name" value="ANK"/>
    <property type="match status" value="6"/>
</dbReference>
<dbReference type="SUPFAM" id="SSF52540">
    <property type="entry name" value="P-loop containing nucleoside triphosphate hydrolases"/>
    <property type="match status" value="1"/>
</dbReference>
<dbReference type="InterPro" id="IPR056884">
    <property type="entry name" value="NPHP3-like_N"/>
</dbReference>
<evidence type="ECO:0000313" key="7">
    <source>
        <dbReference type="EMBL" id="OBT96248.1"/>
    </source>
</evidence>
<feature type="domain" description="Nephrocystin 3-like N-terminal" evidence="6">
    <location>
        <begin position="389"/>
        <end position="564"/>
    </location>
</feature>
<name>A0A1B8GK95_9PEZI</name>
<dbReference type="Pfam" id="PF05057">
    <property type="entry name" value="DUF676"/>
    <property type="match status" value="1"/>
</dbReference>
<dbReference type="PROSITE" id="PS50088">
    <property type="entry name" value="ANK_REPEAT"/>
    <property type="match status" value="2"/>
</dbReference>
<evidence type="ECO:0000259" key="5">
    <source>
        <dbReference type="Pfam" id="PF05057"/>
    </source>
</evidence>
<dbReference type="OrthoDB" id="7464126at2759"/>
<feature type="region of interest" description="Disordered" evidence="4">
    <location>
        <begin position="1243"/>
        <end position="1273"/>
    </location>
</feature>
<dbReference type="InterPro" id="IPR027417">
    <property type="entry name" value="P-loop_NTPase"/>
</dbReference>
<keyword evidence="8" id="KW-1185">Reference proteome</keyword>
<evidence type="ECO:0000256" key="1">
    <source>
        <dbReference type="ARBA" id="ARBA00007920"/>
    </source>
</evidence>
<dbReference type="InterPro" id="IPR007751">
    <property type="entry name" value="DUF676_lipase-like"/>
</dbReference>
<gene>
    <name evidence="7" type="ORF">VE01_05769</name>
</gene>